<reference evidence="2" key="1">
    <citation type="submission" date="2022-02" db="EMBL/GenBank/DDBJ databases">
        <title>Vibrio sp. nov., a new bacterium isolated from Bohai sea, China.</title>
        <authorList>
            <person name="Yuan Y."/>
        </authorList>
    </citation>
    <scope>NUCLEOTIDE SEQUENCE</scope>
    <source>
        <strain evidence="2">DBSS07</strain>
    </source>
</reference>
<evidence type="ECO:0000259" key="1">
    <source>
        <dbReference type="PROSITE" id="PS51186"/>
    </source>
</evidence>
<dbReference type="Pfam" id="PF00583">
    <property type="entry name" value="Acetyltransf_1"/>
    <property type="match status" value="1"/>
</dbReference>
<keyword evidence="2" id="KW-0012">Acyltransferase</keyword>
<sequence>MDLKIRHLELSDNHDLAELYSFTSVTANTSQKPFLSSDYVAGLFDNPNNYTLVAQCGDKVVGHVTLFMSHKVRDKHSAGLAIAIHPDSHGKGIGKALIKEIINQADNWLNLVRIELEVHADNEVAKALYLATGFEVEGTKRLSTFKAGRYVDMYLMSRIRPDHLS</sequence>
<dbReference type="Proteomes" id="UP001155586">
    <property type="component" value="Unassembled WGS sequence"/>
</dbReference>
<keyword evidence="2" id="KW-0808">Transferase</keyword>
<dbReference type="PROSITE" id="PS51186">
    <property type="entry name" value="GNAT"/>
    <property type="match status" value="1"/>
</dbReference>
<dbReference type="InterPro" id="IPR000182">
    <property type="entry name" value="GNAT_dom"/>
</dbReference>
<dbReference type="GO" id="GO:0016747">
    <property type="term" value="F:acyltransferase activity, transferring groups other than amino-acyl groups"/>
    <property type="evidence" value="ECO:0007669"/>
    <property type="project" value="InterPro"/>
</dbReference>
<dbReference type="PANTHER" id="PTHR43415:SF3">
    <property type="entry name" value="GNAT-FAMILY ACETYLTRANSFERASE"/>
    <property type="match status" value="1"/>
</dbReference>
<dbReference type="EMBL" id="JAKRRX010000024">
    <property type="protein sequence ID" value="MCW8333432.1"/>
    <property type="molecule type" value="Genomic_DNA"/>
</dbReference>
<gene>
    <name evidence="2" type="ORF">MD483_06305</name>
</gene>
<protein>
    <submittedName>
        <fullName evidence="2">GNAT family N-acetyltransferase</fullName>
        <ecNumber evidence="2">2.3.1.-</ecNumber>
    </submittedName>
</protein>
<feature type="domain" description="N-acetyltransferase" evidence="1">
    <location>
        <begin position="3"/>
        <end position="161"/>
    </location>
</feature>
<accession>A0A9X3HRH6</accession>
<keyword evidence="3" id="KW-1185">Reference proteome</keyword>
<proteinExistence type="predicted"/>
<evidence type="ECO:0000313" key="2">
    <source>
        <dbReference type="EMBL" id="MCW8333432.1"/>
    </source>
</evidence>
<dbReference type="AlphaFoldDB" id="A0A9X3HRH6"/>
<dbReference type="PANTHER" id="PTHR43415">
    <property type="entry name" value="SPERMIDINE N(1)-ACETYLTRANSFERASE"/>
    <property type="match status" value="1"/>
</dbReference>
<dbReference type="InterPro" id="IPR016181">
    <property type="entry name" value="Acyl_CoA_acyltransferase"/>
</dbReference>
<dbReference type="RefSeq" id="WP_265686993.1">
    <property type="nucleotide sequence ID" value="NZ_JAKRRX010000024.1"/>
</dbReference>
<name>A0A9X3HRH6_9VIBR</name>
<dbReference type="Gene3D" id="3.40.630.30">
    <property type="match status" value="1"/>
</dbReference>
<organism evidence="2 3">
    <name type="scientific">Vibrio paucivorans</name>
    <dbReference type="NCBI Taxonomy" id="2829489"/>
    <lineage>
        <taxon>Bacteria</taxon>
        <taxon>Pseudomonadati</taxon>
        <taxon>Pseudomonadota</taxon>
        <taxon>Gammaproteobacteria</taxon>
        <taxon>Vibrionales</taxon>
        <taxon>Vibrionaceae</taxon>
        <taxon>Vibrio</taxon>
    </lineage>
</organism>
<comment type="caution">
    <text evidence="2">The sequence shown here is derived from an EMBL/GenBank/DDBJ whole genome shotgun (WGS) entry which is preliminary data.</text>
</comment>
<dbReference type="CDD" id="cd04301">
    <property type="entry name" value="NAT_SF"/>
    <property type="match status" value="1"/>
</dbReference>
<dbReference type="EC" id="2.3.1.-" evidence="2"/>
<evidence type="ECO:0000313" key="3">
    <source>
        <dbReference type="Proteomes" id="UP001155586"/>
    </source>
</evidence>
<dbReference type="SUPFAM" id="SSF55729">
    <property type="entry name" value="Acyl-CoA N-acyltransferases (Nat)"/>
    <property type="match status" value="1"/>
</dbReference>